<dbReference type="GO" id="GO:0009253">
    <property type="term" value="P:peptidoglycan catabolic process"/>
    <property type="evidence" value="ECO:0007669"/>
    <property type="project" value="InterPro"/>
</dbReference>
<dbReference type="EMBL" id="FMPG01000013">
    <property type="protein sequence ID" value="SCT34335.1"/>
    <property type="molecule type" value="Genomic_DNA"/>
</dbReference>
<gene>
    <name evidence="5" type="ORF">SAMEA2297795_02296</name>
    <name evidence="4" type="ORF">SAMEA2297796_02071</name>
</gene>
<dbReference type="PANTHER" id="PTHR34135">
    <property type="entry name" value="LYSOZYME"/>
    <property type="match status" value="1"/>
</dbReference>
<reference evidence="4 6" key="2">
    <citation type="submission" date="2016-09" db="EMBL/GenBank/DDBJ databases">
        <authorList>
            <consortium name="Pathogen Informatics"/>
            <person name="Sun Q."/>
            <person name="Inoue M."/>
        </authorList>
    </citation>
    <scope>NUCLEOTIDE SEQUENCE [LARGE SCALE GENOMIC DNA]</scope>
    <source>
        <strain evidence="4 6">82C</strain>
    </source>
</reference>
<accession>A0A1D4PXG0</accession>
<evidence type="ECO:0000256" key="3">
    <source>
        <dbReference type="SAM" id="SignalP"/>
    </source>
</evidence>
<dbReference type="AlphaFoldDB" id="A0A1D4PXG0"/>
<evidence type="ECO:0000256" key="2">
    <source>
        <dbReference type="SAM" id="MobiDB-lite"/>
    </source>
</evidence>
<comment type="similarity">
    <text evidence="1">Belongs to the glycosyl hydrolase 25 family.</text>
</comment>
<dbReference type="Proteomes" id="UP000095412">
    <property type="component" value="Unassembled WGS sequence"/>
</dbReference>
<dbReference type="GO" id="GO:0003796">
    <property type="term" value="F:lysozyme activity"/>
    <property type="evidence" value="ECO:0007669"/>
    <property type="project" value="InterPro"/>
</dbReference>
<evidence type="ECO:0000313" key="7">
    <source>
        <dbReference type="Proteomes" id="UP000095768"/>
    </source>
</evidence>
<dbReference type="InterPro" id="IPR017853">
    <property type="entry name" value="GH"/>
</dbReference>
<dbReference type="OrthoDB" id="9802228at2"/>
<keyword evidence="6" id="KW-1185">Reference proteome</keyword>
<dbReference type="InterPro" id="IPR002053">
    <property type="entry name" value="Glyco_hydro_25"/>
</dbReference>
<evidence type="ECO:0000313" key="5">
    <source>
        <dbReference type="EMBL" id="SCT34335.1"/>
    </source>
</evidence>
<protein>
    <submittedName>
        <fullName evidence="5">14-beta-N-acetylmuramidase</fullName>
    </submittedName>
</protein>
<dbReference type="SUPFAM" id="SSF51445">
    <property type="entry name" value="(Trans)glycosidases"/>
    <property type="match status" value="1"/>
</dbReference>
<dbReference type="RefSeq" id="WP_069996237.1">
    <property type="nucleotide sequence ID" value="NZ_FMPG01000013.1"/>
</dbReference>
<proteinExistence type="inferred from homology"/>
<feature type="chain" id="PRO_5009841460" evidence="3">
    <location>
        <begin position="30"/>
        <end position="268"/>
    </location>
</feature>
<dbReference type="EMBL" id="FMPI01000017">
    <property type="protein sequence ID" value="SCT27670.1"/>
    <property type="molecule type" value="Genomic_DNA"/>
</dbReference>
<organism evidence="5 7">
    <name type="scientific">Staphylococcus caeli</name>
    <dbReference type="NCBI Taxonomy" id="2201815"/>
    <lineage>
        <taxon>Bacteria</taxon>
        <taxon>Bacillati</taxon>
        <taxon>Bacillota</taxon>
        <taxon>Bacilli</taxon>
        <taxon>Bacillales</taxon>
        <taxon>Staphylococcaceae</taxon>
        <taxon>Staphylococcus</taxon>
    </lineage>
</organism>
<feature type="signal peptide" evidence="3">
    <location>
        <begin position="1"/>
        <end position="29"/>
    </location>
</feature>
<dbReference type="Gene3D" id="3.20.20.80">
    <property type="entry name" value="Glycosidases"/>
    <property type="match status" value="1"/>
</dbReference>
<keyword evidence="3" id="KW-0732">Signal</keyword>
<dbReference type="Pfam" id="PF01183">
    <property type="entry name" value="Glyco_hydro_25"/>
    <property type="match status" value="1"/>
</dbReference>
<name>A0A1D4PXG0_9STAP</name>
<reference evidence="5 7" key="1">
    <citation type="submission" date="2016-09" db="EMBL/GenBank/DDBJ databases">
        <authorList>
            <consortium name="Pathogen Informatics"/>
        </authorList>
    </citation>
    <scope>NUCLEOTIDE SEQUENCE [LARGE SCALE GENOMIC DNA]</scope>
    <source>
        <strain evidence="5 7">82B</strain>
    </source>
</reference>
<evidence type="ECO:0000313" key="6">
    <source>
        <dbReference type="Proteomes" id="UP000095412"/>
    </source>
</evidence>
<dbReference type="PANTHER" id="PTHR34135:SF1">
    <property type="entry name" value="GLYCOSYL HYDROLASE FAMILY 25"/>
    <property type="match status" value="1"/>
</dbReference>
<feature type="compositionally biased region" description="Basic and acidic residues" evidence="2">
    <location>
        <begin position="51"/>
        <end position="62"/>
    </location>
</feature>
<dbReference type="GO" id="GO:0016998">
    <property type="term" value="P:cell wall macromolecule catabolic process"/>
    <property type="evidence" value="ECO:0007669"/>
    <property type="project" value="InterPro"/>
</dbReference>
<sequence>MFSSITIKRCMLAMSIIFAIIVPLSTAKAAETAKHPEGTMGAAYQSNDNQKSTKESSTKMRSADPAPAQEPTQQGQRVIDISEWQGDLTSKQVKALKKNNPFIIIRAQYGSEREDASLKNNIKVLEKNNLDYGVYSYSMYENPDDARYEAKQLHDRAPNASFYVNDFEENAVKSGTTEETTSAWYDEMKSLAKNKKVLFYSNESFMLENAQNALDEYDGYWFANYSKTEADRPHVLWQYTDSYDSPELSQAVDANYIGPNVNADWFTS</sequence>
<evidence type="ECO:0000313" key="4">
    <source>
        <dbReference type="EMBL" id="SCT27670.1"/>
    </source>
</evidence>
<dbReference type="PROSITE" id="PS51904">
    <property type="entry name" value="GLYCOSYL_HYDROL_F25_2"/>
    <property type="match status" value="1"/>
</dbReference>
<dbReference type="Proteomes" id="UP000095768">
    <property type="component" value="Unassembled WGS sequence"/>
</dbReference>
<feature type="region of interest" description="Disordered" evidence="2">
    <location>
        <begin position="38"/>
        <end position="76"/>
    </location>
</feature>
<evidence type="ECO:0000256" key="1">
    <source>
        <dbReference type="ARBA" id="ARBA00010646"/>
    </source>
</evidence>
<dbReference type="GO" id="GO:0016052">
    <property type="term" value="P:carbohydrate catabolic process"/>
    <property type="evidence" value="ECO:0007669"/>
    <property type="project" value="TreeGrafter"/>
</dbReference>